<keyword evidence="3" id="KW-0378">Hydrolase</keyword>
<dbReference type="AlphaFoldDB" id="A0A6C2U2W5"/>
<sequence>MSRTTKGIRVVIAAGALAAVAAGAAQKKPNIVIFLADDYGYGSSNCYGTPESVLKTPHINTLAEKGMRFTQAYAPAAVCSPTRYALLTGQYCWRTVLKRGVINIFDPLYIDEGRFTLPQMLKDDGYNTAVIGKWHLGFGEKKGKWNDPERYFKPITRGPLSIGFDYFFGLPHNHGDLSGIYMENHDVYGRRSYDKMKIEGKTPYGKEWMGVDAPQRVDEEVMDVLTEKAVAWLNQQPEDKPVFLYFAAPAVHAPITPSKRFKGTLAAGPFAEFIQDLDWSLGEVYKAFEKSGRLKDTLFIFTSDNGGVYADEIKTWDYEVPECWQLKGQVTRMRQQGMEVNGIYRGGKQDPLEGGTRVPFIVSWPDHIKAGAVNDDKISLVDMTATLADLLNIEIPAKELGAEDSVSVLDTFYGKPVDRDELATCITHSGAGTFALTLGNWKYIEGVEVPIKHKKMDPPGTTSQNTRALYDLEKDPHEDNNLVEANPEVAEKMQKLLDQTRIRTYSRRH</sequence>
<dbReference type="GO" id="GO:0004065">
    <property type="term" value="F:arylsulfatase activity"/>
    <property type="evidence" value="ECO:0007669"/>
    <property type="project" value="TreeGrafter"/>
</dbReference>
<proteinExistence type="inferred from homology"/>
<dbReference type="GO" id="GO:0046872">
    <property type="term" value="F:metal ion binding"/>
    <property type="evidence" value="ECO:0007669"/>
    <property type="project" value="UniProtKB-KW"/>
</dbReference>
<dbReference type="InterPro" id="IPR050738">
    <property type="entry name" value="Sulfatase"/>
</dbReference>
<dbReference type="InterPro" id="IPR000917">
    <property type="entry name" value="Sulfatase_N"/>
</dbReference>
<evidence type="ECO:0000256" key="1">
    <source>
        <dbReference type="ARBA" id="ARBA00008779"/>
    </source>
</evidence>
<evidence type="ECO:0000259" key="6">
    <source>
        <dbReference type="Pfam" id="PF00884"/>
    </source>
</evidence>
<evidence type="ECO:0000256" key="3">
    <source>
        <dbReference type="ARBA" id="ARBA00022801"/>
    </source>
</evidence>
<keyword evidence="4" id="KW-0106">Calcium</keyword>
<keyword evidence="5" id="KW-0732">Signal</keyword>
<keyword evidence="8" id="KW-1185">Reference proteome</keyword>
<dbReference type="InterPro" id="IPR017850">
    <property type="entry name" value="Alkaline_phosphatase_core_sf"/>
</dbReference>
<evidence type="ECO:0000313" key="7">
    <source>
        <dbReference type="EMBL" id="VGO13911.1"/>
    </source>
</evidence>
<dbReference type="Proteomes" id="UP000366872">
    <property type="component" value="Unassembled WGS sequence"/>
</dbReference>
<dbReference type="PROSITE" id="PS00149">
    <property type="entry name" value="SULFATASE_2"/>
    <property type="match status" value="1"/>
</dbReference>
<dbReference type="SUPFAM" id="SSF53649">
    <property type="entry name" value="Alkaline phosphatase-like"/>
    <property type="match status" value="1"/>
</dbReference>
<feature type="domain" description="Sulfatase N-terminal" evidence="6">
    <location>
        <begin position="29"/>
        <end position="393"/>
    </location>
</feature>
<dbReference type="Gene3D" id="3.40.720.10">
    <property type="entry name" value="Alkaline Phosphatase, subunit A"/>
    <property type="match status" value="1"/>
</dbReference>
<dbReference type="CDD" id="cd16143">
    <property type="entry name" value="ARS_like"/>
    <property type="match status" value="1"/>
</dbReference>
<gene>
    <name evidence="7" type="primary">atsA_156</name>
    <name evidence="7" type="ORF">PDESU_02468</name>
</gene>
<evidence type="ECO:0000313" key="8">
    <source>
        <dbReference type="Proteomes" id="UP000366872"/>
    </source>
</evidence>
<dbReference type="PROSITE" id="PS00523">
    <property type="entry name" value="SULFATASE_1"/>
    <property type="match status" value="1"/>
</dbReference>
<dbReference type="PANTHER" id="PTHR42693:SF53">
    <property type="entry name" value="ENDO-4-O-SULFATASE"/>
    <property type="match status" value="1"/>
</dbReference>
<dbReference type="Pfam" id="PF00884">
    <property type="entry name" value="Sulfatase"/>
    <property type="match status" value="1"/>
</dbReference>
<dbReference type="Gene3D" id="3.30.1120.10">
    <property type="match status" value="1"/>
</dbReference>
<feature type="chain" id="PRO_5028931376" evidence="5">
    <location>
        <begin position="25"/>
        <end position="509"/>
    </location>
</feature>
<dbReference type="EMBL" id="CAAHFG010000001">
    <property type="protein sequence ID" value="VGO13911.1"/>
    <property type="molecule type" value="Genomic_DNA"/>
</dbReference>
<dbReference type="InterPro" id="IPR024607">
    <property type="entry name" value="Sulfatase_CS"/>
</dbReference>
<keyword evidence="2" id="KW-0479">Metal-binding</keyword>
<evidence type="ECO:0000256" key="5">
    <source>
        <dbReference type="SAM" id="SignalP"/>
    </source>
</evidence>
<protein>
    <submittedName>
        <fullName evidence="7">Arylsulfatase</fullName>
    </submittedName>
</protein>
<dbReference type="PANTHER" id="PTHR42693">
    <property type="entry name" value="ARYLSULFATASE FAMILY MEMBER"/>
    <property type="match status" value="1"/>
</dbReference>
<feature type="signal peptide" evidence="5">
    <location>
        <begin position="1"/>
        <end position="24"/>
    </location>
</feature>
<evidence type="ECO:0000256" key="4">
    <source>
        <dbReference type="ARBA" id="ARBA00022837"/>
    </source>
</evidence>
<evidence type="ECO:0000256" key="2">
    <source>
        <dbReference type="ARBA" id="ARBA00022723"/>
    </source>
</evidence>
<reference evidence="7 8" key="1">
    <citation type="submission" date="2019-04" db="EMBL/GenBank/DDBJ databases">
        <authorList>
            <person name="Van Vliet M D."/>
        </authorList>
    </citation>
    <scope>NUCLEOTIDE SEQUENCE [LARGE SCALE GENOMIC DNA]</scope>
    <source>
        <strain evidence="7 8">F1</strain>
    </source>
</reference>
<organism evidence="7 8">
    <name type="scientific">Pontiella desulfatans</name>
    <dbReference type="NCBI Taxonomy" id="2750659"/>
    <lineage>
        <taxon>Bacteria</taxon>
        <taxon>Pseudomonadati</taxon>
        <taxon>Kiritimatiellota</taxon>
        <taxon>Kiritimatiellia</taxon>
        <taxon>Kiritimatiellales</taxon>
        <taxon>Pontiellaceae</taxon>
        <taxon>Pontiella</taxon>
    </lineage>
</organism>
<name>A0A6C2U2W5_PONDE</name>
<dbReference type="RefSeq" id="WP_136079442.1">
    <property type="nucleotide sequence ID" value="NZ_CAAHFG010000001.1"/>
</dbReference>
<accession>A0A6C2U2W5</accession>
<comment type="similarity">
    <text evidence="1">Belongs to the sulfatase family.</text>
</comment>